<feature type="compositionally biased region" description="Pro residues" evidence="2">
    <location>
        <begin position="167"/>
        <end position="176"/>
    </location>
</feature>
<comment type="similarity">
    <text evidence="1">Belongs to the mycobacterial PPE family.</text>
</comment>
<reference evidence="5 6" key="1">
    <citation type="journal article" date="2019" name="Emerg. Microbes Infect.">
        <title>Comprehensive subspecies identification of 175 nontuberculous mycobacteria species based on 7547 genomic profiles.</title>
        <authorList>
            <person name="Matsumoto Y."/>
            <person name="Kinjo T."/>
            <person name="Motooka D."/>
            <person name="Nabeya D."/>
            <person name="Jung N."/>
            <person name="Uechi K."/>
            <person name="Horii T."/>
            <person name="Iida T."/>
            <person name="Fujita J."/>
            <person name="Nakamura S."/>
        </authorList>
    </citation>
    <scope>NUCLEOTIDE SEQUENCE [LARGE SCALE GENOMIC DNA]</scope>
    <source>
        <strain evidence="5 6">JCM 13571</strain>
    </source>
</reference>
<sequence>MDYGALPPEVNSGRMYAGPGTGSMLAAASAWDGLAAELESAGSTYRSMISGLIDGQWLGPSSMAMAAATTPYVEWMTTTALQAEEAAFQAKAAAAAHAAAFAMTVPPPVVAANRALLMVLVATNFFGQNTPAIAANEAEYVEMWAQDATAMYGYAGSSAAASRLTPFAPPPSPANPGGPALQSASVAQAAGTSAGTAQQTLSQMISTTLQSLASPATSTSSPAGPGLVGQLVNALDTGGPTVPTPTPTPTVTSPFGTIDAGSIVSTLFSQYAYLPGFFGIFMASQALGPLMNPAAVASLTSAGGATALPPLAALADAATAAGTSAGASAGAAMGAAAAGGVIGSGLSSSLGSLAGAGQAASVGALSVPQTWGWAAMPQVATLASASAPLALSAGEVAGGMGGAPLMFGALPAAGAMGAGAMGAAKGPEGAVPAKYMPRMKVLGGSPAAGYPAEPVPASLPENAIPPGFAPPPPGFRCALVYLPVSGQEPPV</sequence>
<feature type="compositionally biased region" description="Low complexity" evidence="2">
    <location>
        <begin position="177"/>
        <end position="187"/>
    </location>
</feature>
<organism evidence="5 6">
    <name type="scientific">Mycolicibacter hiberniae</name>
    <dbReference type="NCBI Taxonomy" id="29314"/>
    <lineage>
        <taxon>Bacteria</taxon>
        <taxon>Bacillati</taxon>
        <taxon>Actinomycetota</taxon>
        <taxon>Actinomycetes</taxon>
        <taxon>Mycobacteriales</taxon>
        <taxon>Mycobacteriaceae</taxon>
        <taxon>Mycolicibacter</taxon>
    </lineage>
</organism>
<dbReference type="RefSeq" id="WP_085135540.1">
    <property type="nucleotide sequence ID" value="NZ_AP022609.1"/>
</dbReference>
<evidence type="ECO:0000313" key="6">
    <source>
        <dbReference type="Proteomes" id="UP000467260"/>
    </source>
</evidence>
<evidence type="ECO:0000256" key="1">
    <source>
        <dbReference type="ARBA" id="ARBA00010652"/>
    </source>
</evidence>
<dbReference type="Pfam" id="PF12484">
    <property type="entry name" value="PPE-SVP"/>
    <property type="match status" value="1"/>
</dbReference>
<evidence type="ECO:0000313" key="5">
    <source>
        <dbReference type="EMBL" id="BBZ22065.1"/>
    </source>
</evidence>
<feature type="compositionally biased region" description="Low complexity" evidence="2">
    <location>
        <begin position="213"/>
        <end position="223"/>
    </location>
</feature>
<gene>
    <name evidence="5" type="ORF">MHIB_04830</name>
</gene>
<proteinExistence type="inferred from homology"/>
<evidence type="ECO:0000259" key="4">
    <source>
        <dbReference type="Pfam" id="PF12484"/>
    </source>
</evidence>
<feature type="region of interest" description="Disordered" evidence="2">
    <location>
        <begin position="165"/>
        <end position="187"/>
    </location>
</feature>
<keyword evidence="6" id="KW-1185">Reference proteome</keyword>
<evidence type="ECO:0008006" key="7">
    <source>
        <dbReference type="Google" id="ProtNLM"/>
    </source>
</evidence>
<feature type="region of interest" description="Disordered" evidence="2">
    <location>
        <begin position="213"/>
        <end position="252"/>
    </location>
</feature>
<dbReference type="Gene3D" id="1.20.1260.20">
    <property type="entry name" value="PPE superfamily"/>
    <property type="match status" value="1"/>
</dbReference>
<accession>A0A7I7WYW0</accession>
<protein>
    <recommendedName>
        <fullName evidence="7">PPE family protein</fullName>
    </recommendedName>
</protein>
<dbReference type="Proteomes" id="UP000467260">
    <property type="component" value="Chromosome"/>
</dbReference>
<dbReference type="FunFam" id="1.20.1260.20:FF:000001">
    <property type="entry name" value="PPE family protein PPE41"/>
    <property type="match status" value="1"/>
</dbReference>
<name>A0A7I7WYW0_9MYCO</name>
<dbReference type="Pfam" id="PF00823">
    <property type="entry name" value="PPE"/>
    <property type="match status" value="1"/>
</dbReference>
<dbReference type="PANTHER" id="PTHR46766">
    <property type="entry name" value="GLUTAMINE-RICH PROTEIN 2"/>
    <property type="match status" value="1"/>
</dbReference>
<dbReference type="EMBL" id="AP022609">
    <property type="protein sequence ID" value="BBZ22065.1"/>
    <property type="molecule type" value="Genomic_DNA"/>
</dbReference>
<dbReference type="PANTHER" id="PTHR46766:SF1">
    <property type="entry name" value="GLUTAMINE-RICH PROTEIN 2"/>
    <property type="match status" value="1"/>
</dbReference>
<dbReference type="SUPFAM" id="SSF140459">
    <property type="entry name" value="PE/PPE dimer-like"/>
    <property type="match status" value="1"/>
</dbReference>
<dbReference type="InterPro" id="IPR022171">
    <property type="entry name" value="PPE_C"/>
</dbReference>
<dbReference type="AlphaFoldDB" id="A0A7I7WYW0"/>
<evidence type="ECO:0000256" key="2">
    <source>
        <dbReference type="SAM" id="MobiDB-lite"/>
    </source>
</evidence>
<feature type="domain" description="PPE family C-terminal" evidence="4">
    <location>
        <begin position="354"/>
        <end position="438"/>
    </location>
</feature>
<dbReference type="OrthoDB" id="4762052at2"/>
<dbReference type="InterPro" id="IPR000030">
    <property type="entry name" value="PPE_dom"/>
</dbReference>
<dbReference type="KEGG" id="mhib:MHIB_04830"/>
<evidence type="ECO:0000259" key="3">
    <source>
        <dbReference type="Pfam" id="PF00823"/>
    </source>
</evidence>
<dbReference type="GO" id="GO:0052572">
    <property type="term" value="P:response to host immune response"/>
    <property type="evidence" value="ECO:0007669"/>
    <property type="project" value="TreeGrafter"/>
</dbReference>
<dbReference type="InterPro" id="IPR038332">
    <property type="entry name" value="PPE_sf"/>
</dbReference>
<feature type="domain" description="PPE" evidence="3">
    <location>
        <begin position="2"/>
        <end position="165"/>
    </location>
</feature>